<feature type="domain" description="DUF6535" evidence="2">
    <location>
        <begin position="19"/>
        <end position="183"/>
    </location>
</feature>
<organism evidence="3 4">
    <name type="scientific">Dichomitus squalens (strain LYAD-421)</name>
    <name type="common">Western red white-rot fungus</name>
    <dbReference type="NCBI Taxonomy" id="732165"/>
    <lineage>
        <taxon>Eukaryota</taxon>
        <taxon>Fungi</taxon>
        <taxon>Dikarya</taxon>
        <taxon>Basidiomycota</taxon>
        <taxon>Agaricomycotina</taxon>
        <taxon>Agaricomycetes</taxon>
        <taxon>Polyporales</taxon>
        <taxon>Polyporaceae</taxon>
        <taxon>Dichomitus</taxon>
    </lineage>
</organism>
<keyword evidence="1" id="KW-1133">Transmembrane helix</keyword>
<protein>
    <recommendedName>
        <fullName evidence="2">DUF6535 domain-containing protein</fullName>
    </recommendedName>
</protein>
<dbReference type="Proteomes" id="UP000053319">
    <property type="component" value="Unassembled WGS sequence"/>
</dbReference>
<evidence type="ECO:0000256" key="1">
    <source>
        <dbReference type="SAM" id="Phobius"/>
    </source>
</evidence>
<evidence type="ECO:0000313" key="3">
    <source>
        <dbReference type="EMBL" id="EJF56254.1"/>
    </source>
</evidence>
<feature type="transmembrane region" description="Helical" evidence="1">
    <location>
        <begin position="44"/>
        <end position="66"/>
    </location>
</feature>
<keyword evidence="1" id="KW-0472">Membrane</keyword>
<feature type="transmembrane region" description="Helical" evidence="1">
    <location>
        <begin position="116"/>
        <end position="141"/>
    </location>
</feature>
<dbReference type="GeneID" id="18843823"/>
<dbReference type="HOGENOM" id="CLU_018688_1_2_1"/>
<evidence type="ECO:0000259" key="2">
    <source>
        <dbReference type="Pfam" id="PF20153"/>
    </source>
</evidence>
<dbReference type="Pfam" id="PF20153">
    <property type="entry name" value="DUF6535"/>
    <property type="match status" value="1"/>
</dbReference>
<dbReference type="KEGG" id="dsq:DICSQDRAFT_71847"/>
<feature type="non-terminal residue" evidence="3">
    <location>
        <position position="183"/>
    </location>
</feature>
<gene>
    <name evidence="3" type="ORF">DICSQDRAFT_71847</name>
</gene>
<dbReference type="OMA" id="YREHATD"/>
<dbReference type="InterPro" id="IPR045338">
    <property type="entry name" value="DUF6535"/>
</dbReference>
<name>R7SJE2_DICSQ</name>
<dbReference type="RefSeq" id="XP_007370991.1">
    <property type="nucleotide sequence ID" value="XM_007370929.1"/>
</dbReference>
<proteinExistence type="predicted"/>
<evidence type="ECO:0000313" key="4">
    <source>
        <dbReference type="Proteomes" id="UP000053319"/>
    </source>
</evidence>
<keyword evidence="1" id="KW-0812">Transmembrane</keyword>
<sequence>MLQEQIDLVSTEDTRIQAWRDAANVVKVYNDELVDQWNKEIDGLLTFAGLFSAVLTAFNVLAYPLLLPLPTDQTTAILLQISAQLSSFSVNPSFVNSTRPAFDSLPPPPPFQAPRYAVWLNSLWFISIVLSLASATIGIIVKQWLKEHGSGLYAIAEEIIRRRQDRLNNLNLWHVTAIVAVLP</sequence>
<dbReference type="OrthoDB" id="3185525at2759"/>
<accession>R7SJE2</accession>
<reference evidence="3 4" key="1">
    <citation type="journal article" date="2012" name="Science">
        <title>The Paleozoic origin of enzymatic lignin decomposition reconstructed from 31 fungal genomes.</title>
        <authorList>
            <person name="Floudas D."/>
            <person name="Binder M."/>
            <person name="Riley R."/>
            <person name="Barry K."/>
            <person name="Blanchette R.A."/>
            <person name="Henrissat B."/>
            <person name="Martinez A.T."/>
            <person name="Otillar R."/>
            <person name="Spatafora J.W."/>
            <person name="Yadav J.S."/>
            <person name="Aerts A."/>
            <person name="Benoit I."/>
            <person name="Boyd A."/>
            <person name="Carlson A."/>
            <person name="Copeland A."/>
            <person name="Coutinho P.M."/>
            <person name="de Vries R.P."/>
            <person name="Ferreira P."/>
            <person name="Findley K."/>
            <person name="Foster B."/>
            <person name="Gaskell J."/>
            <person name="Glotzer D."/>
            <person name="Gorecki P."/>
            <person name="Heitman J."/>
            <person name="Hesse C."/>
            <person name="Hori C."/>
            <person name="Igarashi K."/>
            <person name="Jurgens J.A."/>
            <person name="Kallen N."/>
            <person name="Kersten P."/>
            <person name="Kohler A."/>
            <person name="Kuees U."/>
            <person name="Kumar T.K.A."/>
            <person name="Kuo A."/>
            <person name="LaButti K."/>
            <person name="Larrondo L.F."/>
            <person name="Lindquist E."/>
            <person name="Ling A."/>
            <person name="Lombard V."/>
            <person name="Lucas S."/>
            <person name="Lundell T."/>
            <person name="Martin R."/>
            <person name="McLaughlin D.J."/>
            <person name="Morgenstern I."/>
            <person name="Morin E."/>
            <person name="Murat C."/>
            <person name="Nagy L.G."/>
            <person name="Nolan M."/>
            <person name="Ohm R.A."/>
            <person name="Patyshakuliyeva A."/>
            <person name="Rokas A."/>
            <person name="Ruiz-Duenas F.J."/>
            <person name="Sabat G."/>
            <person name="Salamov A."/>
            <person name="Samejima M."/>
            <person name="Schmutz J."/>
            <person name="Slot J.C."/>
            <person name="St John F."/>
            <person name="Stenlid J."/>
            <person name="Sun H."/>
            <person name="Sun S."/>
            <person name="Syed K."/>
            <person name="Tsang A."/>
            <person name="Wiebenga A."/>
            <person name="Young D."/>
            <person name="Pisabarro A."/>
            <person name="Eastwood D.C."/>
            <person name="Martin F."/>
            <person name="Cullen D."/>
            <person name="Grigoriev I.V."/>
            <person name="Hibbett D.S."/>
        </authorList>
    </citation>
    <scope>NUCLEOTIDE SEQUENCE [LARGE SCALE GENOMIC DNA]</scope>
    <source>
        <strain evidence="3 4">LYAD-421 SS1</strain>
    </source>
</reference>
<dbReference type="AlphaFoldDB" id="R7SJE2"/>
<dbReference type="EMBL" id="JH719477">
    <property type="protein sequence ID" value="EJF56254.1"/>
    <property type="molecule type" value="Genomic_DNA"/>
</dbReference>